<dbReference type="PANTHER" id="PTHR12431:SF19">
    <property type="entry name" value="SORTING NEXIN-27"/>
    <property type="match status" value="1"/>
</dbReference>
<gene>
    <name evidence="1" type="ORF">PACLA_8A014881</name>
</gene>
<dbReference type="AlphaFoldDB" id="A0A7D9JXW4"/>
<dbReference type="EMBL" id="CACRXK020023388">
    <property type="protein sequence ID" value="CAB4037705.1"/>
    <property type="molecule type" value="Genomic_DNA"/>
</dbReference>
<dbReference type="Gene3D" id="1.20.80.60">
    <property type="match status" value="1"/>
</dbReference>
<evidence type="ECO:0000313" key="2">
    <source>
        <dbReference type="Proteomes" id="UP001152795"/>
    </source>
</evidence>
<dbReference type="GO" id="GO:0035091">
    <property type="term" value="F:phosphatidylinositol binding"/>
    <property type="evidence" value="ECO:0007669"/>
    <property type="project" value="TreeGrafter"/>
</dbReference>
<accession>A0A7D9JXW4</accession>
<organism evidence="1 2">
    <name type="scientific">Paramuricea clavata</name>
    <name type="common">Red gorgonian</name>
    <name type="synonym">Violescent sea-whip</name>
    <dbReference type="NCBI Taxonomy" id="317549"/>
    <lineage>
        <taxon>Eukaryota</taxon>
        <taxon>Metazoa</taxon>
        <taxon>Cnidaria</taxon>
        <taxon>Anthozoa</taxon>
        <taxon>Octocorallia</taxon>
        <taxon>Malacalcyonacea</taxon>
        <taxon>Plexauridae</taxon>
        <taxon>Paramuricea</taxon>
    </lineage>
</organism>
<dbReference type="Proteomes" id="UP001152795">
    <property type="component" value="Unassembled WGS sequence"/>
</dbReference>
<dbReference type="GO" id="GO:0032456">
    <property type="term" value="P:endocytic recycling"/>
    <property type="evidence" value="ECO:0007669"/>
    <property type="project" value="TreeGrafter"/>
</dbReference>
<name>A0A7D9JXW4_PARCT</name>
<protein>
    <submittedName>
        <fullName evidence="1">Uncharacterized protein</fullName>
    </submittedName>
</protein>
<reference evidence="1" key="1">
    <citation type="submission" date="2020-04" db="EMBL/GenBank/DDBJ databases">
        <authorList>
            <person name="Alioto T."/>
            <person name="Alioto T."/>
            <person name="Gomez Garrido J."/>
        </authorList>
    </citation>
    <scope>NUCLEOTIDE SEQUENCE</scope>
    <source>
        <strain evidence="1">A484AB</strain>
    </source>
</reference>
<dbReference type="GO" id="GO:0005769">
    <property type="term" value="C:early endosome"/>
    <property type="evidence" value="ECO:0007669"/>
    <property type="project" value="TreeGrafter"/>
</dbReference>
<comment type="caution">
    <text evidence="1">The sequence shown here is derived from an EMBL/GenBank/DDBJ whole genome shotgun (WGS) entry which is preliminary data.</text>
</comment>
<evidence type="ECO:0000313" key="1">
    <source>
        <dbReference type="EMBL" id="CAB4037705.1"/>
    </source>
</evidence>
<proteinExistence type="predicted"/>
<dbReference type="GO" id="GO:0006886">
    <property type="term" value="P:intracellular protein transport"/>
    <property type="evidence" value="ECO:0007669"/>
    <property type="project" value="TreeGrafter"/>
</dbReference>
<keyword evidence="2" id="KW-1185">Reference proteome</keyword>
<dbReference type="OrthoDB" id="10036828at2759"/>
<sequence length="259" mass="29717">MFTTYLSTKITSIAMFTTYLSTKITSIAMFTTYLSTKITSIAMFTTYLSTKITSIAMFTTYVSMKITSIAMFTTYLSTKITSIATLTTCISRRRSSSWLETSEANEPRHSKANFEHKEVFVIVLQAVDDIRTLKIKPSGKLEQLEEYKTSGEKAEYLKLVRSFKDYGCVRFPHCECDARKNGHVIVSFNLDSVMLQGCTVEGELEDLTHTFAYEDFVHWDEDEEGMAFYFQYSRPGKKPRSVRILSPYVSICCIEKLYF</sequence>
<dbReference type="PANTHER" id="PTHR12431">
    <property type="entry name" value="SORTING NEXIN 17 AND 27"/>
    <property type="match status" value="1"/>
</dbReference>